<organism evidence="2 3">
    <name type="scientific">Bacteroides cellulosilyticus</name>
    <dbReference type="NCBI Taxonomy" id="246787"/>
    <lineage>
        <taxon>Bacteria</taxon>
        <taxon>Pseudomonadati</taxon>
        <taxon>Bacteroidota</taxon>
        <taxon>Bacteroidia</taxon>
        <taxon>Bacteroidales</taxon>
        <taxon>Bacteroidaceae</taxon>
        <taxon>Bacteroides</taxon>
    </lineage>
</organism>
<dbReference type="Proteomes" id="UP000283341">
    <property type="component" value="Unassembled WGS sequence"/>
</dbReference>
<protein>
    <submittedName>
        <fullName evidence="2">XRE family transcriptional regulator</fullName>
    </submittedName>
</protein>
<dbReference type="CDD" id="cd00093">
    <property type="entry name" value="HTH_XRE"/>
    <property type="match status" value="1"/>
</dbReference>
<reference evidence="2 3" key="1">
    <citation type="submission" date="2018-08" db="EMBL/GenBank/DDBJ databases">
        <title>A genome reference for cultivated species of the human gut microbiota.</title>
        <authorList>
            <person name="Zou Y."/>
            <person name="Xue W."/>
            <person name="Luo G."/>
        </authorList>
    </citation>
    <scope>NUCLEOTIDE SEQUENCE [LARGE SCALE GENOMIC DNA]</scope>
    <source>
        <strain evidence="2 3">AF22-3AC</strain>
    </source>
</reference>
<name>A0A412I9I0_9BACE</name>
<feature type="domain" description="HTH cro/C1-type" evidence="1">
    <location>
        <begin position="5"/>
        <end position="60"/>
    </location>
</feature>
<dbReference type="Pfam" id="PF01381">
    <property type="entry name" value="HTH_3"/>
    <property type="match status" value="1"/>
</dbReference>
<proteinExistence type="predicted"/>
<comment type="caution">
    <text evidence="2">The sequence shown here is derived from an EMBL/GenBank/DDBJ whole genome shotgun (WGS) entry which is preliminary data.</text>
</comment>
<gene>
    <name evidence="2" type="ORF">DWX97_21300</name>
</gene>
<dbReference type="Gene3D" id="1.10.260.40">
    <property type="entry name" value="lambda repressor-like DNA-binding domains"/>
    <property type="match status" value="1"/>
</dbReference>
<dbReference type="AlphaFoldDB" id="A0A412I9I0"/>
<evidence type="ECO:0000313" key="2">
    <source>
        <dbReference type="EMBL" id="RGS33703.1"/>
    </source>
</evidence>
<dbReference type="InterPro" id="IPR010982">
    <property type="entry name" value="Lambda_DNA-bd_dom_sf"/>
</dbReference>
<dbReference type="EMBL" id="QRVJ01000027">
    <property type="protein sequence ID" value="RGS33703.1"/>
    <property type="molecule type" value="Genomic_DNA"/>
</dbReference>
<accession>A0A412I9I0</accession>
<evidence type="ECO:0000259" key="1">
    <source>
        <dbReference type="PROSITE" id="PS50943"/>
    </source>
</evidence>
<dbReference type="PROSITE" id="PS50943">
    <property type="entry name" value="HTH_CROC1"/>
    <property type="match status" value="1"/>
</dbReference>
<sequence>MIERIKAIMNHYNLSVNAFSAKIGANQVTINQQMNGDRKVSLDTILKIVNSFDLISSQWLLTGKGEMLKSSSPKEKSDPITNERLLSIIESQQRTIENLSKK</sequence>
<evidence type="ECO:0000313" key="3">
    <source>
        <dbReference type="Proteomes" id="UP000283341"/>
    </source>
</evidence>
<dbReference type="SUPFAM" id="SSF47413">
    <property type="entry name" value="lambda repressor-like DNA-binding domains"/>
    <property type="match status" value="1"/>
</dbReference>
<dbReference type="GO" id="GO:0003677">
    <property type="term" value="F:DNA binding"/>
    <property type="evidence" value="ECO:0007669"/>
    <property type="project" value="InterPro"/>
</dbReference>
<dbReference type="RefSeq" id="WP_118403584.1">
    <property type="nucleotide sequence ID" value="NZ_JADNFX010000018.1"/>
</dbReference>
<dbReference type="InterPro" id="IPR001387">
    <property type="entry name" value="Cro/C1-type_HTH"/>
</dbReference>